<feature type="region of interest" description="Disordered" evidence="2">
    <location>
        <begin position="1"/>
        <end position="22"/>
    </location>
</feature>
<sequence>MASEKVNQAVLPLPNPRMDDLKGTVSDFGNELTVMNKQMEKKRVQKEMLQKTVEAKREHIEALRAEIRAFIAKETELKEQEKLQLARIQQSNADLTAVKTKLAKSRARRDEFRQATDQLVRKFEASSHDIAREYSNLRLRERQDEGVFTDDDLDQKMEKQAEVERLNSMKNALASSSPKRLPTETMKNIVKECELMVDRLKKINEDLQFYEASLQKRLEMLRDELSHMRPEQVINNGK</sequence>
<evidence type="ECO:0000256" key="1">
    <source>
        <dbReference type="SAM" id="Coils"/>
    </source>
</evidence>
<accession>A0AAW0WQH3</accession>
<feature type="coiled-coil region" evidence="1">
    <location>
        <begin position="46"/>
        <end position="80"/>
    </location>
</feature>
<keyword evidence="1" id="KW-0175">Coiled coil</keyword>
<dbReference type="Proteomes" id="UP001445076">
    <property type="component" value="Unassembled WGS sequence"/>
</dbReference>
<organism evidence="3 4">
    <name type="scientific">Cherax quadricarinatus</name>
    <name type="common">Australian red claw crayfish</name>
    <dbReference type="NCBI Taxonomy" id="27406"/>
    <lineage>
        <taxon>Eukaryota</taxon>
        <taxon>Metazoa</taxon>
        <taxon>Ecdysozoa</taxon>
        <taxon>Arthropoda</taxon>
        <taxon>Crustacea</taxon>
        <taxon>Multicrustacea</taxon>
        <taxon>Malacostraca</taxon>
        <taxon>Eumalacostraca</taxon>
        <taxon>Eucarida</taxon>
        <taxon>Decapoda</taxon>
        <taxon>Pleocyemata</taxon>
        <taxon>Astacidea</taxon>
        <taxon>Parastacoidea</taxon>
        <taxon>Parastacidae</taxon>
        <taxon>Cherax</taxon>
    </lineage>
</organism>
<dbReference type="EMBL" id="JARKIK010000052">
    <property type="protein sequence ID" value="KAK8733867.1"/>
    <property type="molecule type" value="Genomic_DNA"/>
</dbReference>
<protein>
    <submittedName>
        <fullName evidence="3">Uncharacterized protein</fullName>
    </submittedName>
</protein>
<proteinExistence type="predicted"/>
<evidence type="ECO:0000256" key="2">
    <source>
        <dbReference type="SAM" id="MobiDB-lite"/>
    </source>
</evidence>
<reference evidence="3 4" key="1">
    <citation type="journal article" date="2024" name="BMC Genomics">
        <title>Genome assembly of redclaw crayfish (Cherax quadricarinatus) provides insights into its immune adaptation and hypoxia tolerance.</title>
        <authorList>
            <person name="Liu Z."/>
            <person name="Zheng J."/>
            <person name="Li H."/>
            <person name="Fang K."/>
            <person name="Wang S."/>
            <person name="He J."/>
            <person name="Zhou D."/>
            <person name="Weng S."/>
            <person name="Chi M."/>
            <person name="Gu Z."/>
            <person name="He J."/>
            <person name="Li F."/>
            <person name="Wang M."/>
        </authorList>
    </citation>
    <scope>NUCLEOTIDE SEQUENCE [LARGE SCALE GENOMIC DNA]</scope>
    <source>
        <strain evidence="3">ZL_2023a</strain>
    </source>
</reference>
<comment type="caution">
    <text evidence="3">The sequence shown here is derived from an EMBL/GenBank/DDBJ whole genome shotgun (WGS) entry which is preliminary data.</text>
</comment>
<evidence type="ECO:0000313" key="4">
    <source>
        <dbReference type="Proteomes" id="UP001445076"/>
    </source>
</evidence>
<dbReference type="AlphaFoldDB" id="A0AAW0WQH3"/>
<name>A0AAW0WQH3_CHEQU</name>
<keyword evidence="4" id="KW-1185">Reference proteome</keyword>
<gene>
    <name evidence="3" type="ORF">OTU49_006221</name>
</gene>
<evidence type="ECO:0000313" key="3">
    <source>
        <dbReference type="EMBL" id="KAK8733867.1"/>
    </source>
</evidence>